<gene>
    <name evidence="2" type="ORF">ENQ20_19515</name>
</gene>
<keyword evidence="1" id="KW-0812">Transmembrane</keyword>
<accession>A0A7C1JVF7</accession>
<keyword evidence="1" id="KW-1133">Transmembrane helix</keyword>
<evidence type="ECO:0000313" key="2">
    <source>
        <dbReference type="EMBL" id="HDX33647.1"/>
    </source>
</evidence>
<name>A0A7C1JVF7_9CHLR</name>
<evidence type="ECO:0000256" key="1">
    <source>
        <dbReference type="SAM" id="Phobius"/>
    </source>
</evidence>
<comment type="caution">
    <text evidence="2">The sequence shown here is derived from an EMBL/GenBank/DDBJ whole genome shotgun (WGS) entry which is preliminary data.</text>
</comment>
<proteinExistence type="predicted"/>
<sequence>MWSTALASFIGGGSLIYLVMNVSPYAAEGRLNPAALLAFMLALFLLAGGLGGLIALRLHERWPALAGVKMRRLRQPLPVEPALRQGILIGLVVVVWAALAMARMLDIAVLLVTLLLAGLAEAYVQSRG</sequence>
<feature type="transmembrane region" description="Helical" evidence="1">
    <location>
        <begin position="105"/>
        <end position="124"/>
    </location>
</feature>
<feature type="transmembrane region" description="Helical" evidence="1">
    <location>
        <begin position="77"/>
        <end position="99"/>
    </location>
</feature>
<dbReference type="AlphaFoldDB" id="A0A7C1JVF7"/>
<feature type="transmembrane region" description="Helical" evidence="1">
    <location>
        <begin position="33"/>
        <end position="56"/>
    </location>
</feature>
<keyword evidence="1" id="KW-0472">Membrane</keyword>
<dbReference type="EMBL" id="DSMG01000197">
    <property type="protein sequence ID" value="HDX33647.1"/>
    <property type="molecule type" value="Genomic_DNA"/>
</dbReference>
<reference evidence="2" key="1">
    <citation type="journal article" date="2020" name="mSystems">
        <title>Genome- and Community-Level Interaction Insights into Carbon Utilization and Element Cycling Functions of Hydrothermarchaeota in Hydrothermal Sediment.</title>
        <authorList>
            <person name="Zhou Z."/>
            <person name="Liu Y."/>
            <person name="Xu W."/>
            <person name="Pan J."/>
            <person name="Luo Z.H."/>
            <person name="Li M."/>
        </authorList>
    </citation>
    <scope>NUCLEOTIDE SEQUENCE [LARGE SCALE GENOMIC DNA]</scope>
    <source>
        <strain evidence="2">SpSt-289</strain>
    </source>
</reference>
<protein>
    <submittedName>
        <fullName evidence="2">Uncharacterized protein</fullName>
    </submittedName>
</protein>
<feature type="transmembrane region" description="Helical" evidence="1">
    <location>
        <begin position="7"/>
        <end position="27"/>
    </location>
</feature>
<organism evidence="2">
    <name type="scientific">Caldilinea aerophila</name>
    <dbReference type="NCBI Taxonomy" id="133453"/>
    <lineage>
        <taxon>Bacteria</taxon>
        <taxon>Bacillati</taxon>
        <taxon>Chloroflexota</taxon>
        <taxon>Caldilineae</taxon>
        <taxon>Caldilineales</taxon>
        <taxon>Caldilineaceae</taxon>
        <taxon>Caldilinea</taxon>
    </lineage>
</organism>